<feature type="domain" description="Alpha-D-phosphohexomutase alpha/beta/alpha" evidence="18">
    <location>
        <begin position="100"/>
        <end position="148"/>
    </location>
</feature>
<dbReference type="InterPro" id="IPR036900">
    <property type="entry name" value="A-D-PHexomutase_C_sf"/>
</dbReference>
<comment type="cofactor">
    <cofactor evidence="13 16">
        <name>Mg(2+)</name>
        <dbReference type="ChEBI" id="CHEBI:18420"/>
    </cofactor>
    <text evidence="13 16">Binds 1 Mg(2+) ion per subunit.</text>
</comment>
<evidence type="ECO:0000256" key="5">
    <source>
        <dbReference type="ARBA" id="ARBA00022553"/>
    </source>
</evidence>
<dbReference type="Gene3D" id="3.40.120.10">
    <property type="entry name" value="Alpha-D-Glucose-1,6-Bisphosphate, subunit A, domain 3"/>
    <property type="match status" value="3"/>
</dbReference>
<dbReference type="EMBL" id="CADEPI010000118">
    <property type="protein sequence ID" value="CAB3375759.1"/>
    <property type="molecule type" value="Genomic_DNA"/>
</dbReference>
<dbReference type="GO" id="GO:0005975">
    <property type="term" value="P:carbohydrate metabolic process"/>
    <property type="evidence" value="ECO:0007669"/>
    <property type="project" value="InterPro"/>
</dbReference>
<dbReference type="PANTHER" id="PTHR45955">
    <property type="entry name" value="PHOSPHOACETYLGLUCOSAMINE MUTASE"/>
    <property type="match status" value="1"/>
</dbReference>
<accession>A0A8S1D5P5</accession>
<dbReference type="PROSITE" id="PS00710">
    <property type="entry name" value="PGM_PMM"/>
    <property type="match status" value="1"/>
</dbReference>
<feature type="domain" description="Alpha-D-phosphohexomutase alpha/beta/alpha" evidence="18">
    <location>
        <begin position="161"/>
        <end position="224"/>
    </location>
</feature>
<evidence type="ECO:0000256" key="16">
    <source>
        <dbReference type="PIRSR" id="PIRSR016408-3"/>
    </source>
</evidence>
<evidence type="ECO:0000256" key="8">
    <source>
        <dbReference type="ARBA" id="ARBA00022990"/>
    </source>
</evidence>
<dbReference type="InterPro" id="IPR016055">
    <property type="entry name" value="A-D-PHexomutase_a/b/a-I/II/III"/>
</dbReference>
<evidence type="ECO:0000256" key="13">
    <source>
        <dbReference type="PIRNR" id="PIRNR016408"/>
    </source>
</evidence>
<feature type="active site" description="Phosphoserine intermediate" evidence="14">
    <location>
        <position position="116"/>
    </location>
</feature>
<evidence type="ECO:0000256" key="3">
    <source>
        <dbReference type="ARBA" id="ARBA00010231"/>
    </source>
</evidence>
<dbReference type="Pfam" id="PF00408">
    <property type="entry name" value="PGM_PMM_IV"/>
    <property type="match status" value="1"/>
</dbReference>
<dbReference type="Proteomes" id="UP000494165">
    <property type="component" value="Unassembled WGS sequence"/>
</dbReference>
<feature type="binding site" evidence="16">
    <location>
        <position position="329"/>
    </location>
    <ligand>
        <name>Mg(2+)</name>
        <dbReference type="ChEBI" id="CHEBI:18420"/>
    </ligand>
</feature>
<dbReference type="CDD" id="cd03086">
    <property type="entry name" value="PGM3"/>
    <property type="match status" value="1"/>
</dbReference>
<dbReference type="PANTHER" id="PTHR45955:SF1">
    <property type="entry name" value="PHOSPHOACETYLGLUCOSAMINE MUTASE"/>
    <property type="match status" value="1"/>
</dbReference>
<keyword evidence="10" id="KW-0119">Carbohydrate metabolism</keyword>
<dbReference type="InterPro" id="IPR016066">
    <property type="entry name" value="A-D-PHexomutase_CS"/>
</dbReference>
<dbReference type="InterPro" id="IPR049022">
    <property type="entry name" value="AMG1_III"/>
</dbReference>
<keyword evidence="6 13" id="KW-0479">Metal-binding</keyword>
<feature type="binding site" evidence="15">
    <location>
        <begin position="423"/>
        <end position="425"/>
    </location>
    <ligand>
        <name>substrate</name>
    </ligand>
</feature>
<comment type="function">
    <text evidence="11 13">Catalyzes the conversion of GlcNAc-6-P into GlcNAc-1-P during the synthesis of uridine diphosphate/UDP-GlcNAc, a sugar nucleotide critical to multiple glycosylation pathways including protein N- and O-glycosylation.</text>
</comment>
<dbReference type="InterPro" id="IPR005843">
    <property type="entry name" value="A-D-PHexomutase_C"/>
</dbReference>
<dbReference type="InterPro" id="IPR005844">
    <property type="entry name" value="A-D-PHexomutase_a/b/a-I"/>
</dbReference>
<evidence type="ECO:0000256" key="9">
    <source>
        <dbReference type="ARBA" id="ARBA00023235"/>
    </source>
</evidence>
<dbReference type="FunFam" id="3.30.310.50:FF:000003">
    <property type="entry name" value="Phosphoacetylglucosamine mutase"/>
    <property type="match status" value="1"/>
</dbReference>
<feature type="binding site" evidence="16">
    <location>
        <position position="331"/>
    </location>
    <ligand>
        <name>Mg(2+)</name>
        <dbReference type="ChEBI" id="CHEBI:18420"/>
    </ligand>
</feature>
<feature type="binding site" description="via phosphate group" evidence="16">
    <location>
        <position position="116"/>
    </location>
    <ligand>
        <name>Mg(2+)</name>
        <dbReference type="ChEBI" id="CHEBI:18420"/>
    </ligand>
</feature>
<evidence type="ECO:0000313" key="22">
    <source>
        <dbReference type="Proteomes" id="UP000494165"/>
    </source>
</evidence>
<dbReference type="Pfam" id="PF21404">
    <property type="entry name" value="AMG1_III"/>
    <property type="match status" value="1"/>
</dbReference>
<dbReference type="PIRSF" id="PIRSF016408">
    <property type="entry name" value="PAGM"/>
    <property type="match status" value="1"/>
</dbReference>
<reference evidence="21 22" key="1">
    <citation type="submission" date="2020-04" db="EMBL/GenBank/DDBJ databases">
        <authorList>
            <person name="Alioto T."/>
            <person name="Alioto T."/>
            <person name="Gomez Garrido J."/>
        </authorList>
    </citation>
    <scope>NUCLEOTIDE SEQUENCE [LARGE SCALE GENOMIC DNA]</scope>
</reference>
<keyword evidence="8" id="KW-0007">Acetylation</keyword>
<evidence type="ECO:0000256" key="11">
    <source>
        <dbReference type="ARBA" id="ARBA00060228"/>
    </source>
</evidence>
<dbReference type="Pfam" id="PF21405">
    <property type="entry name" value="AMG1_II"/>
    <property type="match status" value="1"/>
</dbReference>
<feature type="domain" description="Phosphoacetylglucosamine mutase AMG1" evidence="19">
    <location>
        <begin position="350"/>
        <end position="490"/>
    </location>
</feature>
<organism evidence="21 22">
    <name type="scientific">Cloeon dipterum</name>
    <dbReference type="NCBI Taxonomy" id="197152"/>
    <lineage>
        <taxon>Eukaryota</taxon>
        <taxon>Metazoa</taxon>
        <taxon>Ecdysozoa</taxon>
        <taxon>Arthropoda</taxon>
        <taxon>Hexapoda</taxon>
        <taxon>Insecta</taxon>
        <taxon>Pterygota</taxon>
        <taxon>Palaeoptera</taxon>
        <taxon>Ephemeroptera</taxon>
        <taxon>Pisciforma</taxon>
        <taxon>Baetidae</taxon>
        <taxon>Cloeon</taxon>
    </lineage>
</organism>
<evidence type="ECO:0000256" key="1">
    <source>
        <dbReference type="ARBA" id="ARBA00000558"/>
    </source>
</evidence>
<feature type="binding site" evidence="16">
    <location>
        <position position="333"/>
    </location>
    <ligand>
        <name>Mg(2+)</name>
        <dbReference type="ChEBI" id="CHEBI:18420"/>
    </ligand>
</feature>
<dbReference type="InterPro" id="IPR049023">
    <property type="entry name" value="AMG1_II"/>
</dbReference>
<evidence type="ECO:0000256" key="6">
    <source>
        <dbReference type="ARBA" id="ARBA00022723"/>
    </source>
</evidence>
<sequence>MLRLLNVSLLRCEISLTKLLSPETNTLQYFLLFPYLTRRHFANTGYFKMFTSADVQNAAAKGDEKYPKFPKTFQYGTAGFREKAEELPHILYRMGLLAALRSAVKKAAIGVMVTASHNPVQDNGVKLCDPQGEMLEPAWEKIGTELANTDDVASYLKKIIEDFGLDSSKEKPFVFVGQDTRPSSDFLAKAAIEGAENLGALVRDIGIVSTPILHFVVASRNASGELGLPTEGGYFNRISSAFVQLKEKEGLGRENRNYKPEFDFDGANGVGADKMAQFAKMLTEWIDVTHFNTGEGQLNFNCGADFVKVQQTKPEGVPLTVNRRGVSVDGDADRIIYFYTDSDNKFHLLDGDKIATLVAGHLMELVSASGLDIHLGLVQTAYANGSSTEYISQTLKVPVACVPTGVKHLHHKAQEFDVGVYFEANGHGTVIFSKKATNLVRAALENPELTQAQREAAKKLSLFGELINQTVGDALSDLLLVETILHSKGWSVADWDNAYTDLPSRQLKVTVKDRNVVSTTDAERKCVTPAGLQDRIDAIVANFPKGRSFVRPSGTEDVVRVYAEAESRELADELAKEVARAVHDLANGTGPAP</sequence>
<feature type="domain" description="Phosphoacetylglucosamine mutase AMG1" evidence="20">
    <location>
        <begin position="230"/>
        <end position="336"/>
    </location>
</feature>
<feature type="domain" description="Alpha-D-phosphohexomutase C-terminal" evidence="17">
    <location>
        <begin position="531"/>
        <end position="580"/>
    </location>
</feature>
<evidence type="ECO:0000259" key="18">
    <source>
        <dbReference type="Pfam" id="PF02878"/>
    </source>
</evidence>
<name>A0A8S1D5P5_9INSE</name>
<dbReference type="SUPFAM" id="SSF53738">
    <property type="entry name" value="Phosphoglucomutase, first 3 domains"/>
    <property type="match status" value="3"/>
</dbReference>
<dbReference type="FunFam" id="3.40.120.10:FF:000015">
    <property type="entry name" value="Phosphoacetylglucosamine mutase"/>
    <property type="match status" value="1"/>
</dbReference>
<evidence type="ECO:0000256" key="2">
    <source>
        <dbReference type="ARBA" id="ARBA00004865"/>
    </source>
</evidence>
<evidence type="ECO:0000256" key="14">
    <source>
        <dbReference type="PIRSR" id="PIRSR016408-1"/>
    </source>
</evidence>
<evidence type="ECO:0000259" key="20">
    <source>
        <dbReference type="Pfam" id="PF21405"/>
    </source>
</evidence>
<dbReference type="Gene3D" id="3.30.310.50">
    <property type="entry name" value="Alpha-D-phosphohexomutase, C-terminal domain"/>
    <property type="match status" value="1"/>
</dbReference>
<evidence type="ECO:0000256" key="4">
    <source>
        <dbReference type="ARBA" id="ARBA00012731"/>
    </source>
</evidence>
<dbReference type="SUPFAM" id="SSF55957">
    <property type="entry name" value="Phosphoglucomutase, C-terminal domain"/>
    <property type="match status" value="1"/>
</dbReference>
<dbReference type="InterPro" id="IPR016657">
    <property type="entry name" value="PAGM"/>
</dbReference>
<protein>
    <recommendedName>
        <fullName evidence="12 13">Phosphoacetylglucosamine mutase</fullName>
        <shortName evidence="13">PAGM</shortName>
        <ecNumber evidence="4 13">5.4.2.3</ecNumber>
    </recommendedName>
    <alternativeName>
        <fullName evidence="13">Acetylglucosamine phosphomutase</fullName>
    </alternativeName>
    <alternativeName>
        <fullName evidence="13">N-acetylglucosamine-phosphate mutase</fullName>
    </alternativeName>
</protein>
<evidence type="ECO:0000313" key="21">
    <source>
        <dbReference type="EMBL" id="CAB3375759.1"/>
    </source>
</evidence>
<evidence type="ECO:0000256" key="7">
    <source>
        <dbReference type="ARBA" id="ARBA00022842"/>
    </source>
</evidence>
<dbReference type="EC" id="5.4.2.3" evidence="4 13"/>
<feature type="binding site" evidence="15">
    <location>
        <begin position="551"/>
        <end position="555"/>
    </location>
    <ligand>
        <name>substrate</name>
    </ligand>
</feature>
<dbReference type="FunFam" id="3.40.120.10:FF:000013">
    <property type="entry name" value="Phosphoacetylglucosamine mutase"/>
    <property type="match status" value="1"/>
</dbReference>
<dbReference type="GO" id="GO:0004610">
    <property type="term" value="F:phosphoacetylglucosamine mutase activity"/>
    <property type="evidence" value="ECO:0007669"/>
    <property type="project" value="UniProtKB-UniRule"/>
</dbReference>
<comment type="similarity">
    <text evidence="3 13">Belongs to the phosphohexose mutase family.</text>
</comment>
<dbReference type="GO" id="GO:0000287">
    <property type="term" value="F:magnesium ion binding"/>
    <property type="evidence" value="ECO:0007669"/>
    <property type="project" value="InterPro"/>
</dbReference>
<keyword evidence="22" id="KW-1185">Reference proteome</keyword>
<keyword evidence="9 13" id="KW-0413">Isomerase</keyword>
<evidence type="ECO:0000256" key="12">
    <source>
        <dbReference type="ARBA" id="ARBA00070218"/>
    </source>
</evidence>
<comment type="catalytic activity">
    <reaction evidence="1 13">
        <text>N-acetyl-alpha-D-glucosamine 1-phosphate = N-acetyl-D-glucosamine 6-phosphate</text>
        <dbReference type="Rhea" id="RHEA:23804"/>
        <dbReference type="ChEBI" id="CHEBI:57513"/>
        <dbReference type="ChEBI" id="CHEBI:57776"/>
        <dbReference type="EC" id="5.4.2.3"/>
    </reaction>
</comment>
<evidence type="ECO:0000259" key="17">
    <source>
        <dbReference type="Pfam" id="PF00408"/>
    </source>
</evidence>
<dbReference type="GO" id="GO:0006048">
    <property type="term" value="P:UDP-N-acetylglucosamine biosynthetic process"/>
    <property type="evidence" value="ECO:0007669"/>
    <property type="project" value="UniProtKB-UniRule"/>
</dbReference>
<dbReference type="Pfam" id="PF02878">
    <property type="entry name" value="PGM_PMM_I"/>
    <property type="match status" value="2"/>
</dbReference>
<comment type="caution">
    <text evidence="21">The sequence shown here is derived from an EMBL/GenBank/DDBJ whole genome shotgun (WGS) entry which is preliminary data.</text>
</comment>
<keyword evidence="7 13" id="KW-0460">Magnesium</keyword>
<dbReference type="OrthoDB" id="1928at2759"/>
<feature type="binding site" evidence="15">
    <location>
        <position position="560"/>
    </location>
    <ligand>
        <name>substrate</name>
    </ligand>
</feature>
<gene>
    <name evidence="21" type="ORF">CLODIP_2_CD03824</name>
</gene>
<comment type="pathway">
    <text evidence="2 13">Nucleotide-sugar biosynthesis; UDP-N-acetyl-alpha-D-glucosamine biosynthesis; N-acetyl-alpha-D-glucosamine 1-phosphate from alpha-D-glucosamine 6-phosphate (route I): step 2/2.</text>
</comment>
<dbReference type="AlphaFoldDB" id="A0A8S1D5P5"/>
<evidence type="ECO:0000259" key="19">
    <source>
        <dbReference type="Pfam" id="PF21404"/>
    </source>
</evidence>
<evidence type="ECO:0000256" key="10">
    <source>
        <dbReference type="ARBA" id="ARBA00023277"/>
    </source>
</evidence>
<evidence type="ECO:0000256" key="15">
    <source>
        <dbReference type="PIRSR" id="PIRSR016408-2"/>
    </source>
</evidence>
<keyword evidence="5" id="KW-0597">Phosphoprotein</keyword>
<proteinExistence type="inferred from homology"/>